<sequence length="85" mass="8957">MSSQFSLSTTGMPSTTVAQMGGLVKALQDAQLENSELKQRLAELQDKIAALEASKPQRGKRGSHVSGTTNTEGNADEDKLGPIAK</sequence>
<accession>A0A9P5ZT07</accession>
<dbReference type="Proteomes" id="UP000807025">
    <property type="component" value="Unassembled WGS sequence"/>
</dbReference>
<dbReference type="AlphaFoldDB" id="A0A9P5ZT07"/>
<comment type="caution">
    <text evidence="2">The sequence shown here is derived from an EMBL/GenBank/DDBJ whole genome shotgun (WGS) entry which is preliminary data.</text>
</comment>
<evidence type="ECO:0000313" key="2">
    <source>
        <dbReference type="EMBL" id="KAF9491819.1"/>
    </source>
</evidence>
<feature type="compositionally biased region" description="Basic and acidic residues" evidence="1">
    <location>
        <begin position="76"/>
        <end position="85"/>
    </location>
</feature>
<gene>
    <name evidence="2" type="ORF">BDN71DRAFT_1510049</name>
</gene>
<organism evidence="2 3">
    <name type="scientific">Pleurotus eryngii</name>
    <name type="common">Boletus of the steppes</name>
    <dbReference type="NCBI Taxonomy" id="5323"/>
    <lineage>
        <taxon>Eukaryota</taxon>
        <taxon>Fungi</taxon>
        <taxon>Dikarya</taxon>
        <taxon>Basidiomycota</taxon>
        <taxon>Agaricomycotina</taxon>
        <taxon>Agaricomycetes</taxon>
        <taxon>Agaricomycetidae</taxon>
        <taxon>Agaricales</taxon>
        <taxon>Pleurotineae</taxon>
        <taxon>Pleurotaceae</taxon>
        <taxon>Pleurotus</taxon>
    </lineage>
</organism>
<name>A0A9P5ZT07_PLEER</name>
<evidence type="ECO:0000256" key="1">
    <source>
        <dbReference type="SAM" id="MobiDB-lite"/>
    </source>
</evidence>
<reference evidence="2" key="1">
    <citation type="submission" date="2020-11" db="EMBL/GenBank/DDBJ databases">
        <authorList>
            <consortium name="DOE Joint Genome Institute"/>
            <person name="Ahrendt S."/>
            <person name="Riley R."/>
            <person name="Andreopoulos W."/>
            <person name="Labutti K."/>
            <person name="Pangilinan J."/>
            <person name="Ruiz-Duenas F.J."/>
            <person name="Barrasa J.M."/>
            <person name="Sanchez-Garcia M."/>
            <person name="Camarero S."/>
            <person name="Miyauchi S."/>
            <person name="Serrano A."/>
            <person name="Linde D."/>
            <person name="Babiker R."/>
            <person name="Drula E."/>
            <person name="Ayuso-Fernandez I."/>
            <person name="Pacheco R."/>
            <person name="Padilla G."/>
            <person name="Ferreira P."/>
            <person name="Barriuso J."/>
            <person name="Kellner H."/>
            <person name="Castanera R."/>
            <person name="Alfaro M."/>
            <person name="Ramirez L."/>
            <person name="Pisabarro A.G."/>
            <person name="Kuo A."/>
            <person name="Tritt A."/>
            <person name="Lipzen A."/>
            <person name="He G."/>
            <person name="Yan M."/>
            <person name="Ng V."/>
            <person name="Cullen D."/>
            <person name="Martin F."/>
            <person name="Rosso M.-N."/>
            <person name="Henrissat B."/>
            <person name="Hibbett D."/>
            <person name="Martinez A.T."/>
            <person name="Grigoriev I.V."/>
        </authorList>
    </citation>
    <scope>NUCLEOTIDE SEQUENCE</scope>
    <source>
        <strain evidence="2">ATCC 90797</strain>
    </source>
</reference>
<feature type="region of interest" description="Disordered" evidence="1">
    <location>
        <begin position="51"/>
        <end position="85"/>
    </location>
</feature>
<evidence type="ECO:0000313" key="3">
    <source>
        <dbReference type="Proteomes" id="UP000807025"/>
    </source>
</evidence>
<keyword evidence="3" id="KW-1185">Reference proteome</keyword>
<dbReference type="EMBL" id="MU154612">
    <property type="protein sequence ID" value="KAF9491819.1"/>
    <property type="molecule type" value="Genomic_DNA"/>
</dbReference>
<protein>
    <submittedName>
        <fullName evidence="2">Uncharacterized protein</fullName>
    </submittedName>
</protein>
<proteinExistence type="predicted"/>